<evidence type="ECO:0000256" key="6">
    <source>
        <dbReference type="ARBA" id="ARBA00022825"/>
    </source>
</evidence>
<dbReference type="Pfam" id="PF02225">
    <property type="entry name" value="PA"/>
    <property type="match status" value="1"/>
</dbReference>
<feature type="chain" id="PRO_5045060409" evidence="9">
    <location>
        <begin position="35"/>
        <end position="1221"/>
    </location>
</feature>
<feature type="domain" description="PA" evidence="11">
    <location>
        <begin position="868"/>
        <end position="941"/>
    </location>
</feature>
<reference evidence="12 13" key="1">
    <citation type="submission" date="2024-06" db="EMBL/GenBank/DDBJ databases">
        <title>The Natural Products Discovery Center: Release of the First 8490 Sequenced Strains for Exploring Actinobacteria Biosynthetic Diversity.</title>
        <authorList>
            <person name="Kalkreuter E."/>
            <person name="Kautsar S.A."/>
            <person name="Yang D."/>
            <person name="Bader C.D."/>
            <person name="Teijaro C.N."/>
            <person name="Fluegel L."/>
            <person name="Davis C.M."/>
            <person name="Simpson J.R."/>
            <person name="Lauterbach L."/>
            <person name="Steele A.D."/>
            <person name="Gui C."/>
            <person name="Meng S."/>
            <person name="Li G."/>
            <person name="Viehrig K."/>
            <person name="Ye F."/>
            <person name="Su P."/>
            <person name="Kiefer A.F."/>
            <person name="Nichols A."/>
            <person name="Cepeda A.J."/>
            <person name="Yan W."/>
            <person name="Fan B."/>
            <person name="Jiang Y."/>
            <person name="Adhikari A."/>
            <person name="Zheng C.-J."/>
            <person name="Schuster L."/>
            <person name="Cowan T.M."/>
            <person name="Smanski M.J."/>
            <person name="Chevrette M.G."/>
            <person name="De Carvalho L.P.S."/>
            <person name="Shen B."/>
        </authorList>
    </citation>
    <scope>NUCLEOTIDE SEQUENCE [LARGE SCALE GENOMIC DNA]</scope>
    <source>
        <strain evidence="12 13">NPDC052768</strain>
    </source>
</reference>
<protein>
    <submittedName>
        <fullName evidence="12">S8 family serine peptidase</fullName>
    </submittedName>
</protein>
<evidence type="ECO:0000256" key="5">
    <source>
        <dbReference type="ARBA" id="ARBA00022801"/>
    </source>
</evidence>
<feature type="active site" description="Charge relay system" evidence="7">
    <location>
        <position position="472"/>
    </location>
</feature>
<comment type="caution">
    <text evidence="12">The sequence shown here is derived from an EMBL/GenBank/DDBJ whole genome shotgun (WGS) entry which is preliminary data.</text>
</comment>
<evidence type="ECO:0000256" key="4">
    <source>
        <dbReference type="ARBA" id="ARBA00022729"/>
    </source>
</evidence>
<organism evidence="12 13">
    <name type="scientific">Streptomyces werraensis</name>
    <dbReference type="NCBI Taxonomy" id="68284"/>
    <lineage>
        <taxon>Bacteria</taxon>
        <taxon>Bacillati</taxon>
        <taxon>Actinomycetota</taxon>
        <taxon>Actinomycetes</taxon>
        <taxon>Kitasatosporales</taxon>
        <taxon>Streptomycetaceae</taxon>
        <taxon>Streptomyces</taxon>
    </lineage>
</organism>
<evidence type="ECO:0000256" key="8">
    <source>
        <dbReference type="RuleBase" id="RU003355"/>
    </source>
</evidence>
<keyword evidence="3 7" id="KW-0645">Protease</keyword>
<evidence type="ECO:0000313" key="12">
    <source>
        <dbReference type="EMBL" id="MEV5249517.1"/>
    </source>
</evidence>
<dbReference type="InterPro" id="IPR023827">
    <property type="entry name" value="Peptidase_S8_Asp-AS"/>
</dbReference>
<dbReference type="PROSITE" id="PS00137">
    <property type="entry name" value="SUBTILASE_HIS"/>
    <property type="match status" value="1"/>
</dbReference>
<dbReference type="PROSITE" id="PS00136">
    <property type="entry name" value="SUBTILASE_ASP"/>
    <property type="match status" value="1"/>
</dbReference>
<feature type="active site" description="Charge relay system" evidence="7">
    <location>
        <position position="263"/>
    </location>
</feature>
<evidence type="ECO:0000256" key="1">
    <source>
        <dbReference type="ARBA" id="ARBA00011073"/>
    </source>
</evidence>
<dbReference type="Pfam" id="PF00082">
    <property type="entry name" value="Peptidase_S8"/>
    <property type="match status" value="1"/>
</dbReference>
<name>A0ABV3JNJ1_9ACTN</name>
<keyword evidence="2" id="KW-0964">Secreted</keyword>
<sequence length="1221" mass="127564">MRPSARRRLSRRLGAVTVGLTVFGMVVPTTPAQAAEPATQTSQPGVVRTSSSMNADRGLARIVSASGGSVPVTLITGDTVHVGVDDDGRPAVAGFDSAARPDGPPAAYHTFTRQGRVYVVPDDALVLVGAGLLDWGLFDLSELVTLVAAGKGNALPVLVTYGDGARADAMRKVAGASGGRALPSIKGRSMNIAEGGRWWQWVRGKTARTPDAARSAGSLAGVKKVWLNGLSHVDLEKSVPQISAPVAWERGYDGTGVTVAVLDTGVDATHPDLSASIAGQADFTGSPTGTKDGHGHGTHVASTVLGSGAASNGVRKGVAPGSKLLVGKVCDDAGQCPDDAIIAGMDWAAHSGAKVVNLSLGGDPTDGTDPMSQALNELSRSTGTLFVVAAGNSGLFPQKVVAPGSADDALTVAAVDENGDMAGFSNRGPRIGDGAAKPDIAAPGVGIVAARAAGTAMGTPVDEYYTASDGTSMATPHVAGAAAIIAQQHPEFSGEQIKALLMDTADDLGHDLYAQGTGQVDLATATDPRIVTRGNLNFGRGTYPHTPVTRKITYSNRGDKAITLHLTMQASFADGRPAAPGLFTLSTDKAVVPAGGTAEVSVTLDGSVLGTDGAFGSYKGLLSARDDSGAIRLNSGVHTFVEAQKFPLTMKVIPPKGATDVRYGSATFMPVDDKIHLHSDRVNVVSGAPTVTQQLFRGTYAAQTTVSWRNADGQWHQAEPIAPEVNLTKATTVTLDLRKAKPLRVRYPKTTETYNALATANRVSATGAWSKSTTLQTDYKASDPNWWVLPTSKVSMGTFTHDFYSARTTPVVTLRATGGATPLSLSARYVTPNASLDETQVWLRDNGDLSFREAAIPVPRLPVKGHLPVVYAGTGSAAELADLDVRGKLVLLTPSDLCTGVCDFPKLRDERVAAAAAAGAVGVLVAAADLTSLGRPSELDQCLDGPRSCPPVQTYGPLPVVSVPYTEAEGLIKQLKADRSNVKIGLGGSVVPTVYVARYHDEGQIRPNDYRVDKSDLDQVDLSFHAARRGVVHQLSWMQHLQATPLTSQVSMPQPSTQQTMSVFVKRQDDAISRFTASWADRGADSFLEHNRQEVNDVVLTGRNEIHYNAGPAVPGAVPPARTRSGFSVAAGPCSGCRQGDTFYPTVYLTGSGTGGRQAVLGIVNSELISNSFTEVPACGPAPSATLPNLDFTCDVKLLDASGDEVERRTEQLPDYDYTLQ</sequence>
<dbReference type="Proteomes" id="UP001552527">
    <property type="component" value="Unassembled WGS sequence"/>
</dbReference>
<dbReference type="PROSITE" id="PS00138">
    <property type="entry name" value="SUBTILASE_SER"/>
    <property type="match status" value="1"/>
</dbReference>
<dbReference type="InterPro" id="IPR000209">
    <property type="entry name" value="Peptidase_S8/S53_dom"/>
</dbReference>
<evidence type="ECO:0000256" key="9">
    <source>
        <dbReference type="SAM" id="SignalP"/>
    </source>
</evidence>
<dbReference type="InterPro" id="IPR015500">
    <property type="entry name" value="Peptidase_S8_subtilisin-rel"/>
</dbReference>
<gene>
    <name evidence="12" type="ORF">AB0K95_30250</name>
</gene>
<keyword evidence="6 7" id="KW-0720">Serine protease</keyword>
<feature type="domain" description="Peptidase S8/S53" evidence="10">
    <location>
        <begin position="254"/>
        <end position="517"/>
    </location>
</feature>
<proteinExistence type="inferred from homology"/>
<evidence type="ECO:0000259" key="11">
    <source>
        <dbReference type="Pfam" id="PF02225"/>
    </source>
</evidence>
<dbReference type="SUPFAM" id="SSF52743">
    <property type="entry name" value="Subtilisin-like"/>
    <property type="match status" value="1"/>
</dbReference>
<dbReference type="PROSITE" id="PS51892">
    <property type="entry name" value="SUBTILASE"/>
    <property type="match status" value="1"/>
</dbReference>
<feature type="active site" description="Charge relay system" evidence="7">
    <location>
        <position position="296"/>
    </location>
</feature>
<dbReference type="InterPro" id="IPR003137">
    <property type="entry name" value="PA_domain"/>
</dbReference>
<evidence type="ECO:0000313" key="13">
    <source>
        <dbReference type="Proteomes" id="UP001552527"/>
    </source>
</evidence>
<dbReference type="Gene3D" id="3.50.30.30">
    <property type="match status" value="1"/>
</dbReference>
<evidence type="ECO:0000256" key="2">
    <source>
        <dbReference type="ARBA" id="ARBA00022525"/>
    </source>
</evidence>
<dbReference type="InterPro" id="IPR036852">
    <property type="entry name" value="Peptidase_S8/S53_dom_sf"/>
</dbReference>
<keyword evidence="5 7" id="KW-0378">Hydrolase</keyword>
<dbReference type="EMBL" id="JBFATE010000016">
    <property type="protein sequence ID" value="MEV5249517.1"/>
    <property type="molecule type" value="Genomic_DNA"/>
</dbReference>
<evidence type="ECO:0000259" key="10">
    <source>
        <dbReference type="Pfam" id="PF00082"/>
    </source>
</evidence>
<dbReference type="PRINTS" id="PR00723">
    <property type="entry name" value="SUBTILISIN"/>
</dbReference>
<evidence type="ECO:0000256" key="7">
    <source>
        <dbReference type="PROSITE-ProRule" id="PRU01240"/>
    </source>
</evidence>
<dbReference type="PANTHER" id="PTHR43399:SF4">
    <property type="entry name" value="CELL WALL-ASSOCIATED PROTEASE"/>
    <property type="match status" value="1"/>
</dbReference>
<dbReference type="Gene3D" id="3.40.50.200">
    <property type="entry name" value="Peptidase S8/S53 domain"/>
    <property type="match status" value="1"/>
</dbReference>
<keyword evidence="13" id="KW-1185">Reference proteome</keyword>
<dbReference type="InterPro" id="IPR051048">
    <property type="entry name" value="Peptidase_S8/S53_subtilisin"/>
</dbReference>
<dbReference type="RefSeq" id="WP_364026678.1">
    <property type="nucleotide sequence ID" value="NZ_JBFATD010000016.1"/>
</dbReference>
<dbReference type="PANTHER" id="PTHR43399">
    <property type="entry name" value="SUBTILISIN-RELATED"/>
    <property type="match status" value="1"/>
</dbReference>
<dbReference type="SUPFAM" id="SSF52025">
    <property type="entry name" value="PA domain"/>
    <property type="match status" value="1"/>
</dbReference>
<keyword evidence="4 9" id="KW-0732">Signal</keyword>
<feature type="signal peptide" evidence="9">
    <location>
        <begin position="1"/>
        <end position="34"/>
    </location>
</feature>
<evidence type="ECO:0000256" key="3">
    <source>
        <dbReference type="ARBA" id="ARBA00022670"/>
    </source>
</evidence>
<comment type="similarity">
    <text evidence="1 7 8">Belongs to the peptidase S8 family.</text>
</comment>
<dbReference type="InterPro" id="IPR023828">
    <property type="entry name" value="Peptidase_S8_Ser-AS"/>
</dbReference>
<accession>A0ABV3JNJ1</accession>
<dbReference type="InterPro" id="IPR046450">
    <property type="entry name" value="PA_dom_sf"/>
</dbReference>
<dbReference type="InterPro" id="IPR022398">
    <property type="entry name" value="Peptidase_S8_His-AS"/>
</dbReference>